<geneLocation type="plasmid" evidence="2">
    <name>pjcm18538 dna</name>
</geneLocation>
<gene>
    <name evidence="1" type="ORF">MARA_46460</name>
</gene>
<dbReference type="NCBIfam" id="NF041390">
    <property type="entry name" value="TadE_Rv3655c"/>
    <property type="match status" value="1"/>
</dbReference>
<evidence type="ECO:0000313" key="2">
    <source>
        <dbReference type="Proteomes" id="UP000467428"/>
    </source>
</evidence>
<proteinExistence type="predicted"/>
<organism evidence="1 2">
    <name type="scientific">Mycolicibacterium arabiense</name>
    <dbReference type="NCBI Taxonomy" id="1286181"/>
    <lineage>
        <taxon>Bacteria</taxon>
        <taxon>Bacillati</taxon>
        <taxon>Actinomycetota</taxon>
        <taxon>Actinomycetes</taxon>
        <taxon>Mycobacteriales</taxon>
        <taxon>Mycobacteriaceae</taxon>
        <taxon>Mycolicibacterium</taxon>
    </lineage>
</organism>
<reference evidence="1 2" key="1">
    <citation type="journal article" date="2019" name="Emerg. Microbes Infect.">
        <title>Comprehensive subspecies identification of 175 nontuberculous mycobacteria species based on 7547 genomic profiles.</title>
        <authorList>
            <person name="Matsumoto Y."/>
            <person name="Kinjo T."/>
            <person name="Motooka D."/>
            <person name="Nabeya D."/>
            <person name="Jung N."/>
            <person name="Uechi K."/>
            <person name="Horii T."/>
            <person name="Iida T."/>
            <person name="Fujita J."/>
            <person name="Nakamura S."/>
        </authorList>
    </citation>
    <scope>NUCLEOTIDE SEQUENCE [LARGE SCALE GENOMIC DNA]</scope>
    <source>
        <strain evidence="1 2">JCM 18538</strain>
    </source>
</reference>
<accession>A0A7I7S2R2</accession>
<evidence type="ECO:0000313" key="1">
    <source>
        <dbReference type="EMBL" id="BBY51178.1"/>
    </source>
</evidence>
<dbReference type="KEGG" id="marz:MARA_46460"/>
<dbReference type="RefSeq" id="WP_235887260.1">
    <property type="nucleotide sequence ID" value="NZ_AP022593.1"/>
</dbReference>
<dbReference type="EMBL" id="AP022593">
    <property type="protein sequence ID" value="BBY51178.1"/>
    <property type="molecule type" value="Genomic_DNA"/>
</dbReference>
<dbReference type="Proteomes" id="UP000467428">
    <property type="component" value="Chromosome"/>
</dbReference>
<protein>
    <recommendedName>
        <fullName evidence="3">Pilus biosynthesis protein TadE</fullName>
    </recommendedName>
</protein>
<name>A0A7I7S2R2_9MYCO</name>
<evidence type="ECO:0008006" key="3">
    <source>
        <dbReference type="Google" id="ProtNLM"/>
    </source>
</evidence>
<sequence length="97" mass="9689">MEAALAVASLVAVLVLCLAGLTGVATHVRCVDAAREAARLAARGDDASGVLDRAGPAGARLEVRSEAGRVVARVTSTSTLLPGIVISAEAVAALENR</sequence>
<keyword evidence="2" id="KW-1185">Reference proteome</keyword>
<dbReference type="AlphaFoldDB" id="A0A7I7S2R2"/>
<dbReference type="InterPro" id="IPR049790">
    <property type="entry name" value="Rv3655c/TadE"/>
</dbReference>